<dbReference type="Gene3D" id="1.10.10.10">
    <property type="entry name" value="Winged helix-like DNA-binding domain superfamily/Winged helix DNA-binding domain"/>
    <property type="match status" value="1"/>
</dbReference>
<evidence type="ECO:0000256" key="3">
    <source>
        <dbReference type="ARBA" id="ARBA00023125"/>
    </source>
</evidence>
<dbReference type="PANTHER" id="PTHR35807:SF1">
    <property type="entry name" value="TRANSCRIPTIONAL REGULATOR REDD"/>
    <property type="match status" value="1"/>
</dbReference>
<proteinExistence type="inferred from homology"/>
<dbReference type="PROSITE" id="PS51755">
    <property type="entry name" value="OMPR_PHOB"/>
    <property type="match status" value="1"/>
</dbReference>
<feature type="DNA-binding region" description="OmpR/PhoB-type" evidence="5">
    <location>
        <begin position="37"/>
        <end position="142"/>
    </location>
</feature>
<feature type="domain" description="OmpR/PhoB-type" evidence="6">
    <location>
        <begin position="37"/>
        <end position="142"/>
    </location>
</feature>
<dbReference type="EMBL" id="BNAR01000016">
    <property type="protein sequence ID" value="GHH56553.1"/>
    <property type="molecule type" value="Genomic_DNA"/>
</dbReference>
<dbReference type="InterPro" id="IPR016032">
    <property type="entry name" value="Sig_transdc_resp-reg_C-effctor"/>
</dbReference>
<gene>
    <name evidence="7" type="ORF">GCM10017774_74820</name>
</gene>
<evidence type="ECO:0000313" key="8">
    <source>
        <dbReference type="Proteomes" id="UP000605568"/>
    </source>
</evidence>
<dbReference type="InterPro" id="IPR001867">
    <property type="entry name" value="OmpR/PhoB-type_DNA-bd"/>
</dbReference>
<dbReference type="SMART" id="SM01043">
    <property type="entry name" value="BTAD"/>
    <property type="match status" value="1"/>
</dbReference>
<dbReference type="InterPro" id="IPR041664">
    <property type="entry name" value="AAA_16"/>
</dbReference>
<dbReference type="SUPFAM" id="SSF52540">
    <property type="entry name" value="P-loop containing nucleoside triphosphate hydrolases"/>
    <property type="match status" value="1"/>
</dbReference>
<dbReference type="Gene3D" id="3.40.50.300">
    <property type="entry name" value="P-loop containing nucleotide triphosphate hydrolases"/>
    <property type="match status" value="1"/>
</dbReference>
<keyword evidence="3 5" id="KW-0238">DNA-binding</keyword>
<sequence>MPVLTVDRPQSFGFRSTNAPRREHDRWETGWFRFRRSVEARCGGEGVMGLRLDLFGSVRARIGGDEVELGSAQRRALLAVLALQANQVVTRTELIDALWGEKPPSSASGSVYTFVSSLRAALESESAPTVLVSEGSGYCLRLGPDAVDVFRFEELRETGRRRERDHDRAGALAAYASALELAAEEPLAGLPGPFVAAHRDRLRELRLDLVERRARLLLETGEAALAVSELSPVAAGHPGHEGLQSILLLALHRCGRREEALRLFEELRTASIEDFGTEPGPGLCALRDQIAANDPALLPAAQAAARTLALQPPEVFVGREDELAVLRAAVARLGRAGEAVLVEGEPGIGKTALLAVGLSGADHRIAAAAVDGPAGTTPLQVVLDALAPVAGTMAERHLRLAEAARAVDPASPDAVEGLLGEVESFVEQVCAAGPLVLVTDDLQWADPLSLRAWERLAALTHRLPLLLTGACRQVPGHRAPELARLACAATVLTVAPLPSDQAFGLAERLAGAIDVTLLDLVPRAAGNPRYLLEVVAGAAAAEPPVHLAGPLPVDLPECAVTAIAHSLGFLAPGSLEVLRRAALLGGTFALSELAIAAGGAGGMEAAIEELLSAGLLVTAPRGLAFRHPAVQESLLARFSRSIRIAMHRELAEALDSGRAPVERVAAQLLAGPVPPDRWVHEWLTRSAADLAAREPYSALRLLWAALASGTAGPHRDRHTVVLARLKHWLGSEMGGTAGRPAGQSEDPAVRAEMRWLMAVSHHRRGDRARVPADTADALADPLIPAVWRHLHVALASQARCQAGARRSQCVEDRVEARYLAGRWDELISELSRVLDDGPAMATMALGHPTPARRLSGALALVTARRDRSVDAGTHLRAAWQGGLDEDAEAEGGEFVVAARATMAEQLGHHRHALEVLTALTRRPTPLAHRLMPSLVRLAVDLGEHDQAKYATLRCERAPDQAVAALRCRALLDHDPLVALAAAAMAGENGDELDAAEATEDAAVLFARNGLLVEATSALRTAVARYQELGAHWDVRRAAARTKRAGER</sequence>
<dbReference type="Pfam" id="PF03704">
    <property type="entry name" value="BTAD"/>
    <property type="match status" value="1"/>
</dbReference>
<dbReference type="SUPFAM" id="SSF48452">
    <property type="entry name" value="TPR-like"/>
    <property type="match status" value="1"/>
</dbReference>
<keyword evidence="2" id="KW-0805">Transcription regulation</keyword>
<evidence type="ECO:0000256" key="2">
    <source>
        <dbReference type="ARBA" id="ARBA00023015"/>
    </source>
</evidence>
<comment type="caution">
    <text evidence="7">The sequence shown here is derived from an EMBL/GenBank/DDBJ whole genome shotgun (WGS) entry which is preliminary data.</text>
</comment>
<dbReference type="Gene3D" id="1.25.40.10">
    <property type="entry name" value="Tetratricopeptide repeat domain"/>
    <property type="match status" value="1"/>
</dbReference>
<dbReference type="Pfam" id="PF00486">
    <property type="entry name" value="Trans_reg_C"/>
    <property type="match status" value="1"/>
</dbReference>
<comment type="similarity">
    <text evidence="1">Belongs to the AfsR/DnrI/RedD regulatory family.</text>
</comment>
<dbReference type="InterPro" id="IPR036388">
    <property type="entry name" value="WH-like_DNA-bd_sf"/>
</dbReference>
<keyword evidence="4" id="KW-0804">Transcription</keyword>
<dbReference type="SMART" id="SM00862">
    <property type="entry name" value="Trans_reg_C"/>
    <property type="match status" value="1"/>
</dbReference>
<evidence type="ECO:0000259" key="6">
    <source>
        <dbReference type="PROSITE" id="PS51755"/>
    </source>
</evidence>
<dbReference type="InterPro" id="IPR051677">
    <property type="entry name" value="AfsR-DnrI-RedD_regulator"/>
</dbReference>
<reference evidence="8" key="1">
    <citation type="journal article" date="2019" name="Int. J. Syst. Evol. Microbiol.">
        <title>The Global Catalogue of Microorganisms (GCM) 10K type strain sequencing project: providing services to taxonomists for standard genome sequencing and annotation.</title>
        <authorList>
            <consortium name="The Broad Institute Genomics Platform"/>
            <consortium name="The Broad Institute Genome Sequencing Center for Infectious Disease"/>
            <person name="Wu L."/>
            <person name="Ma J."/>
        </authorList>
    </citation>
    <scope>NUCLEOTIDE SEQUENCE [LARGE SCALE GENOMIC DNA]</scope>
    <source>
        <strain evidence="8">CGMCC 4.7367</strain>
    </source>
</reference>
<dbReference type="InterPro" id="IPR005158">
    <property type="entry name" value="BTAD"/>
</dbReference>
<evidence type="ECO:0000256" key="1">
    <source>
        <dbReference type="ARBA" id="ARBA00005820"/>
    </source>
</evidence>
<dbReference type="PANTHER" id="PTHR35807">
    <property type="entry name" value="TRANSCRIPTIONAL REGULATOR REDD-RELATED"/>
    <property type="match status" value="1"/>
</dbReference>
<dbReference type="Pfam" id="PF13191">
    <property type="entry name" value="AAA_16"/>
    <property type="match status" value="1"/>
</dbReference>
<name>A0ABQ3MQW7_9PSEU</name>
<protein>
    <submittedName>
        <fullName evidence="7">SARP family transcriptional regulator</fullName>
    </submittedName>
</protein>
<dbReference type="InterPro" id="IPR027417">
    <property type="entry name" value="P-loop_NTPase"/>
</dbReference>
<dbReference type="Proteomes" id="UP000605568">
    <property type="component" value="Unassembled WGS sequence"/>
</dbReference>
<accession>A0ABQ3MQW7</accession>
<keyword evidence="8" id="KW-1185">Reference proteome</keyword>
<evidence type="ECO:0000313" key="7">
    <source>
        <dbReference type="EMBL" id="GHH56553.1"/>
    </source>
</evidence>
<evidence type="ECO:0000256" key="5">
    <source>
        <dbReference type="PROSITE-ProRule" id="PRU01091"/>
    </source>
</evidence>
<organism evidence="7 8">
    <name type="scientific">Lentzea cavernae</name>
    <dbReference type="NCBI Taxonomy" id="2020703"/>
    <lineage>
        <taxon>Bacteria</taxon>
        <taxon>Bacillati</taxon>
        <taxon>Actinomycetota</taxon>
        <taxon>Actinomycetes</taxon>
        <taxon>Pseudonocardiales</taxon>
        <taxon>Pseudonocardiaceae</taxon>
        <taxon>Lentzea</taxon>
    </lineage>
</organism>
<evidence type="ECO:0000256" key="4">
    <source>
        <dbReference type="ARBA" id="ARBA00023163"/>
    </source>
</evidence>
<dbReference type="CDD" id="cd15831">
    <property type="entry name" value="BTAD"/>
    <property type="match status" value="1"/>
</dbReference>
<dbReference type="InterPro" id="IPR011990">
    <property type="entry name" value="TPR-like_helical_dom_sf"/>
</dbReference>
<dbReference type="SUPFAM" id="SSF46894">
    <property type="entry name" value="C-terminal effector domain of the bipartite response regulators"/>
    <property type="match status" value="1"/>
</dbReference>